<comment type="caution">
    <text evidence="1">The sequence shown here is derived from an EMBL/GenBank/DDBJ whole genome shotgun (WGS) entry which is preliminary data.</text>
</comment>
<gene>
    <name evidence="1" type="ORF">C8P68_10114</name>
</gene>
<evidence type="ECO:0000313" key="2">
    <source>
        <dbReference type="Proteomes" id="UP000244168"/>
    </source>
</evidence>
<organism evidence="1 2">
    <name type="scientific">Mucilaginibacter yixingensis</name>
    <dbReference type="NCBI Taxonomy" id="1295612"/>
    <lineage>
        <taxon>Bacteria</taxon>
        <taxon>Pseudomonadati</taxon>
        <taxon>Bacteroidota</taxon>
        <taxon>Sphingobacteriia</taxon>
        <taxon>Sphingobacteriales</taxon>
        <taxon>Sphingobacteriaceae</taxon>
        <taxon>Mucilaginibacter</taxon>
    </lineage>
</organism>
<sequence>MKHLILFAILVIGCQLLEAQSPAQRAFDTAMSVTNEQPENYLAPIRLLHTIKADTADRAGMGTWYQAMMTYYSFIGDYKKLLFYSDARFGEEAKKEKVNYDTAFVRQHHFIDAASYITEQARHQQVVMINEAHHLPYHRALLMEMLRSFYQSGYHTLAIETLDDSLINQKPYPDYHTGYYSREPLFGELIREAKSLGFKLAGYEPKEECDHKSTAPNYCNSFRDSLMARNLESLLGNQSGQKLLVFAGYDHVHEGNSNGWKKMAQYFKQFTGIDPLTIDQTRQVEHLYPQLDEKEFISVNTLLHITGPVVAVKDDRPWHGKFVDISVIFPQYLKQGNHPSFYSIGGMRKPYGLQYLHLKPKQFVQAFYANELPGNRIPADQLVVEKADDKLYLRRGKYTLSIKDNEGKTIKELMIVVK</sequence>
<dbReference type="SUPFAM" id="SSF159501">
    <property type="entry name" value="EreA/ChaN-like"/>
    <property type="match status" value="1"/>
</dbReference>
<protein>
    <submittedName>
        <fullName evidence="1">Uncharacterized protein</fullName>
    </submittedName>
</protein>
<keyword evidence="2" id="KW-1185">Reference proteome</keyword>
<dbReference type="EMBL" id="QAOQ01000001">
    <property type="protein sequence ID" value="PTR00787.1"/>
    <property type="molecule type" value="Genomic_DNA"/>
</dbReference>
<name>A0A2T5JEC7_9SPHI</name>
<dbReference type="RefSeq" id="WP_107826237.1">
    <property type="nucleotide sequence ID" value="NZ_CP160205.1"/>
</dbReference>
<dbReference type="AlphaFoldDB" id="A0A2T5JEC7"/>
<evidence type="ECO:0000313" key="1">
    <source>
        <dbReference type="EMBL" id="PTR00787.1"/>
    </source>
</evidence>
<reference evidence="1 2" key="1">
    <citation type="submission" date="2018-04" db="EMBL/GenBank/DDBJ databases">
        <title>Genomic Encyclopedia of Archaeal and Bacterial Type Strains, Phase II (KMG-II): from individual species to whole genera.</title>
        <authorList>
            <person name="Goeker M."/>
        </authorList>
    </citation>
    <scope>NUCLEOTIDE SEQUENCE [LARGE SCALE GENOMIC DNA]</scope>
    <source>
        <strain evidence="1 2">DSM 26809</strain>
    </source>
</reference>
<dbReference type="OrthoDB" id="277629at2"/>
<proteinExistence type="predicted"/>
<dbReference type="Proteomes" id="UP000244168">
    <property type="component" value="Unassembled WGS sequence"/>
</dbReference>
<accession>A0A2T5JEC7</accession>